<dbReference type="GO" id="GO:0051539">
    <property type="term" value="F:4 iron, 4 sulfur cluster binding"/>
    <property type="evidence" value="ECO:0007669"/>
    <property type="project" value="UniProtKB-KW"/>
</dbReference>
<reference evidence="6 7" key="1">
    <citation type="journal article" date="2016" name="Sci. Rep.">
        <title>Metabolic traits of an uncultured archaeal lineage -MSBL1- from brine pools of the Red Sea.</title>
        <authorList>
            <person name="Mwirichia R."/>
            <person name="Alam I."/>
            <person name="Rashid M."/>
            <person name="Vinu M."/>
            <person name="Ba-Alawi W."/>
            <person name="Anthony Kamau A."/>
            <person name="Kamanda Ngugi D."/>
            <person name="Goker M."/>
            <person name="Klenk H.P."/>
            <person name="Bajic V."/>
            <person name="Stingl U."/>
        </authorList>
    </citation>
    <scope>NUCLEOTIDE SEQUENCE [LARGE SCALE GENOMIC DNA]</scope>
    <source>
        <strain evidence="6">SCGC-AAA261D19</strain>
    </source>
</reference>
<keyword evidence="7" id="KW-1185">Reference proteome</keyword>
<protein>
    <recommendedName>
        <fullName evidence="5">4Fe-4S domain-containing protein</fullName>
    </recommendedName>
</protein>
<name>A0A133V8W2_9EURY</name>
<dbReference type="AlphaFoldDB" id="A0A133V8W2"/>
<dbReference type="Proteomes" id="UP000070400">
    <property type="component" value="Unassembled WGS sequence"/>
</dbReference>
<dbReference type="PATRIC" id="fig|1698273.3.peg.51"/>
<keyword evidence="3" id="KW-0408">Iron</keyword>
<dbReference type="PANTHER" id="PTHR40101">
    <property type="entry name" value="CONSERVED PROTEIN"/>
    <property type="match status" value="1"/>
</dbReference>
<organism evidence="6 7">
    <name type="scientific">candidate division MSBL1 archaeon SCGC-AAA261D19</name>
    <dbReference type="NCBI Taxonomy" id="1698273"/>
    <lineage>
        <taxon>Archaea</taxon>
        <taxon>Methanobacteriati</taxon>
        <taxon>Methanobacteriota</taxon>
        <taxon>candidate division MSBL1</taxon>
    </lineage>
</organism>
<dbReference type="GO" id="GO:0046872">
    <property type="term" value="F:metal ion binding"/>
    <property type="evidence" value="ECO:0007669"/>
    <property type="project" value="UniProtKB-KW"/>
</dbReference>
<dbReference type="PROSITE" id="PS51656">
    <property type="entry name" value="4FE4S"/>
    <property type="match status" value="1"/>
</dbReference>
<evidence type="ECO:0000256" key="4">
    <source>
        <dbReference type="ARBA" id="ARBA00023014"/>
    </source>
</evidence>
<accession>A0A133V8W2</accession>
<evidence type="ECO:0000256" key="2">
    <source>
        <dbReference type="ARBA" id="ARBA00022723"/>
    </source>
</evidence>
<dbReference type="Pfam" id="PF09918">
    <property type="entry name" value="DUF2148"/>
    <property type="match status" value="1"/>
</dbReference>
<evidence type="ECO:0000256" key="3">
    <source>
        <dbReference type="ARBA" id="ARBA00023004"/>
    </source>
</evidence>
<dbReference type="InterPro" id="IPR007202">
    <property type="entry name" value="4Fe-4S_dom"/>
</dbReference>
<dbReference type="PANTHER" id="PTHR40101:SF1">
    <property type="entry name" value="4FE-4S DOMAIN-CONTAINING PROTEIN"/>
    <property type="match status" value="1"/>
</dbReference>
<feature type="domain" description="4Fe-4S" evidence="5">
    <location>
        <begin position="55"/>
        <end position="117"/>
    </location>
</feature>
<evidence type="ECO:0000256" key="1">
    <source>
        <dbReference type="ARBA" id="ARBA00022485"/>
    </source>
</evidence>
<dbReference type="EMBL" id="LHXX01000002">
    <property type="protein sequence ID" value="KXB02859.1"/>
    <property type="molecule type" value="Genomic_DNA"/>
</dbReference>
<proteinExistence type="predicted"/>
<gene>
    <name evidence="6" type="ORF">AKJ43_00250</name>
</gene>
<sequence>MKVSATTAPKAAGKDSLASKVVTGSEMRRIAGDMKAIGKERDDPRFIRDGKSLMESDALLLIGTKDHKGLGLDCGACGFERCEEFNGAEKVDFEFRGPNCMLKLLDLGIALGSAAKTAAIHNVDSRIMYRIGVSARRLKFLDATVIIGIPLSAGPKSPYFDR</sequence>
<evidence type="ECO:0000313" key="6">
    <source>
        <dbReference type="EMBL" id="KXB02859.1"/>
    </source>
</evidence>
<evidence type="ECO:0000259" key="5">
    <source>
        <dbReference type="PROSITE" id="PS51656"/>
    </source>
</evidence>
<keyword evidence="1" id="KW-0004">4Fe-4S</keyword>
<keyword evidence="4" id="KW-0411">Iron-sulfur</keyword>
<keyword evidence="2" id="KW-0479">Metal-binding</keyword>
<evidence type="ECO:0000313" key="7">
    <source>
        <dbReference type="Proteomes" id="UP000070400"/>
    </source>
</evidence>
<dbReference type="InterPro" id="IPR019224">
    <property type="entry name" value="DUF2148"/>
</dbReference>
<comment type="caution">
    <text evidence="6">The sequence shown here is derived from an EMBL/GenBank/DDBJ whole genome shotgun (WGS) entry which is preliminary data.</text>
</comment>